<keyword evidence="2" id="KW-0313">Glucose metabolism</keyword>
<sequence length="391" mass="43374">MAQHRMYCHQPYPSAERKNYRCWIAAGKTGIFSADFSSQTQALNHIHQSVVTAPLSVTYLTQHPKHPVLYAVLRGEGFGQIHAYGLAKGGELSLLNQIDVPAGAAHCSIDCEGKFLLVAYYTSGKAGIYPLDDSGHLSGTRHEIHFTGHSLHPGRQTSPHPHWIGCNPKNDAVYITDLGRDEISVYQRHPISGKLLCQQQISVAPGSGPRHIAFHPSLDIVYVTHELRPGISRYRCDTRTGKLYIQETQYIQEKSCIQEKLCIQEILDSLTGQKHVTGQTCSEEMYNASDLTIHPSGRFLYVLNRGVAVISVFSIHQKTGELKLMASEPAYTPSCRNITLTPDGQWMFVTGEFSNSVVIFRVNQKTGELAWLPPIVEVPNAMLTLIGLADE</sequence>
<proteinExistence type="inferred from homology"/>
<dbReference type="Pfam" id="PF10282">
    <property type="entry name" value="Lactonase"/>
    <property type="match status" value="1"/>
</dbReference>
<dbReference type="InterPro" id="IPR050282">
    <property type="entry name" value="Cycloisomerase_2"/>
</dbReference>
<keyword evidence="2" id="KW-0119">Carbohydrate metabolism</keyword>
<gene>
    <name evidence="3" type="primary">pgl</name>
    <name evidence="3" type="ORF">VA7868_04283</name>
</gene>
<evidence type="ECO:0000256" key="1">
    <source>
        <dbReference type="ARBA" id="ARBA00005564"/>
    </source>
</evidence>
<name>A0A1M6DP14_9VIBR</name>
<dbReference type="InterPro" id="IPR011048">
    <property type="entry name" value="Haem_d1_sf"/>
</dbReference>
<dbReference type="GO" id="GO:0006006">
    <property type="term" value="P:glucose metabolic process"/>
    <property type="evidence" value="ECO:0007669"/>
    <property type="project" value="UniProtKB-KW"/>
</dbReference>
<keyword evidence="4" id="KW-1185">Reference proteome</keyword>
<organism evidence="3 4">
    <name type="scientific">Vibrio aerogenes CECT 7868</name>
    <dbReference type="NCBI Taxonomy" id="1216006"/>
    <lineage>
        <taxon>Bacteria</taxon>
        <taxon>Pseudomonadati</taxon>
        <taxon>Pseudomonadota</taxon>
        <taxon>Gammaproteobacteria</taxon>
        <taxon>Vibrionales</taxon>
        <taxon>Vibrionaceae</taxon>
        <taxon>Vibrio</taxon>
    </lineage>
</organism>
<comment type="similarity">
    <text evidence="1">Belongs to the cycloisomerase 2 family.</text>
</comment>
<accession>A0A1M6DP14</accession>
<dbReference type="InterPro" id="IPR019405">
    <property type="entry name" value="Lactonase_7-beta_prop"/>
</dbReference>
<evidence type="ECO:0000256" key="2">
    <source>
        <dbReference type="ARBA" id="ARBA00022526"/>
    </source>
</evidence>
<dbReference type="EMBL" id="FQXZ01000046">
    <property type="protein sequence ID" value="SHI75004.1"/>
    <property type="molecule type" value="Genomic_DNA"/>
</dbReference>
<dbReference type="PANTHER" id="PTHR30344">
    <property type="entry name" value="6-PHOSPHOGLUCONOLACTONASE-RELATED"/>
    <property type="match status" value="1"/>
</dbReference>
<dbReference type="SUPFAM" id="SSF51004">
    <property type="entry name" value="C-terminal (heme d1) domain of cytochrome cd1-nitrite reductase"/>
    <property type="match status" value="1"/>
</dbReference>
<evidence type="ECO:0000313" key="3">
    <source>
        <dbReference type="EMBL" id="SHI75004.1"/>
    </source>
</evidence>
<evidence type="ECO:0000313" key="4">
    <source>
        <dbReference type="Proteomes" id="UP000184608"/>
    </source>
</evidence>
<protein>
    <submittedName>
        <fullName evidence="3">6-phosphogluconolactonase</fullName>
        <ecNumber evidence="3">3.1.1.31</ecNumber>
    </submittedName>
</protein>
<dbReference type="AlphaFoldDB" id="A0A1M6DP14"/>
<keyword evidence="3" id="KW-0378">Hydrolase</keyword>
<reference evidence="3 4" key="1">
    <citation type="submission" date="2016-11" db="EMBL/GenBank/DDBJ databases">
        <authorList>
            <person name="Jaros S."/>
            <person name="Januszkiewicz K."/>
            <person name="Wedrychowicz H."/>
        </authorList>
    </citation>
    <scope>NUCLEOTIDE SEQUENCE [LARGE SCALE GENOMIC DNA]</scope>
    <source>
        <strain evidence="3 4">CECT 7868</strain>
    </source>
</reference>
<dbReference type="InterPro" id="IPR015943">
    <property type="entry name" value="WD40/YVTN_repeat-like_dom_sf"/>
</dbReference>
<dbReference type="Proteomes" id="UP000184608">
    <property type="component" value="Unassembled WGS sequence"/>
</dbReference>
<dbReference type="PANTHER" id="PTHR30344:SF1">
    <property type="entry name" value="6-PHOSPHOGLUCONOLACTONASE"/>
    <property type="match status" value="1"/>
</dbReference>
<dbReference type="OrthoDB" id="9790815at2"/>
<dbReference type="STRING" id="1216006.VA7868_04283"/>
<dbReference type="EC" id="3.1.1.31" evidence="3"/>
<dbReference type="RefSeq" id="WP_084193505.1">
    <property type="nucleotide sequence ID" value="NZ_FQXZ01000046.1"/>
</dbReference>
<dbReference type="GO" id="GO:0017057">
    <property type="term" value="F:6-phosphogluconolactonase activity"/>
    <property type="evidence" value="ECO:0007669"/>
    <property type="project" value="UniProtKB-EC"/>
</dbReference>
<dbReference type="Gene3D" id="2.130.10.10">
    <property type="entry name" value="YVTN repeat-like/Quinoprotein amine dehydrogenase"/>
    <property type="match status" value="1"/>
</dbReference>